<sequence>MSKDGFDNESRIVRELDGKSFNELSTHFKEIIKKIYPSVEETSNISAEKLGGTLKSDIELTIDGNIYGISIKKGSGNSVHQEPLEEFIKYIRESLNADEATCNCIASFIWGDRTTDGTGYVRYRVSAREYKKINPDCVDKIQDFFDKNSVTLIERFLTVGVIEEKEADFIYYGNSVVGKIITSEQAVEYLCNNPLNNKPHVGGLS</sequence>
<proteinExistence type="predicted"/>
<dbReference type="AlphaFoldDB" id="A0A101HHR6"/>
<comment type="caution">
    <text evidence="1">The sequence shown here is derived from an EMBL/GenBank/DDBJ whole genome shotgun (WGS) entry which is preliminary data.</text>
</comment>
<evidence type="ECO:0000313" key="1">
    <source>
        <dbReference type="EMBL" id="KUK76665.1"/>
    </source>
</evidence>
<evidence type="ECO:0000313" key="2">
    <source>
        <dbReference type="Proteomes" id="UP000053904"/>
    </source>
</evidence>
<reference evidence="2" key="1">
    <citation type="journal article" date="2015" name="MBio">
        <title>Genome-Resolved Metagenomic Analysis Reveals Roles for Candidate Phyla and Other Microbial Community Members in Biogeochemical Transformations in Oil Reservoirs.</title>
        <authorList>
            <person name="Hu P."/>
            <person name="Tom L."/>
            <person name="Singh A."/>
            <person name="Thomas B.C."/>
            <person name="Baker B.J."/>
            <person name="Piceno Y.M."/>
            <person name="Andersen G.L."/>
            <person name="Banfield J.F."/>
        </authorList>
    </citation>
    <scope>NUCLEOTIDE SEQUENCE [LARGE SCALE GENOMIC DNA]</scope>
</reference>
<accession>A0A101HHR6</accession>
<name>A0A101HHR6_9BACT</name>
<dbReference type="EMBL" id="LGGO01000119">
    <property type="protein sequence ID" value="KUK76665.1"/>
    <property type="molecule type" value="Genomic_DNA"/>
</dbReference>
<feature type="non-terminal residue" evidence="1">
    <location>
        <position position="205"/>
    </location>
</feature>
<protein>
    <submittedName>
        <fullName evidence="1">Uncharacterized protein</fullName>
    </submittedName>
</protein>
<dbReference type="Proteomes" id="UP000053904">
    <property type="component" value="Unassembled WGS sequence"/>
</dbReference>
<gene>
    <name evidence="1" type="ORF">XD93_0780</name>
</gene>
<organism evidence="1 2">
    <name type="scientific">candidate division WS6 bacterium 34_10</name>
    <dbReference type="NCBI Taxonomy" id="1641389"/>
    <lineage>
        <taxon>Bacteria</taxon>
        <taxon>Candidatus Dojkabacteria</taxon>
    </lineage>
</organism>